<dbReference type="PANTHER" id="PTHR47470">
    <property type="entry name" value="CHOLESTEROL OXIDASE"/>
    <property type="match status" value="1"/>
</dbReference>
<keyword evidence="10" id="KW-0413">Isomerase</keyword>
<evidence type="ECO:0000256" key="3">
    <source>
        <dbReference type="ARBA" id="ARBA00022548"/>
    </source>
</evidence>
<dbReference type="PROSITE" id="PS50206">
    <property type="entry name" value="RHODANESE_3"/>
    <property type="match status" value="1"/>
</dbReference>
<evidence type="ECO:0000259" key="16">
    <source>
        <dbReference type="PROSITE" id="PS50206"/>
    </source>
</evidence>
<evidence type="ECO:0000256" key="6">
    <source>
        <dbReference type="ARBA" id="ARBA00023002"/>
    </source>
</evidence>
<keyword evidence="4" id="KW-0285">Flavoprotein</keyword>
<evidence type="ECO:0000256" key="7">
    <source>
        <dbReference type="ARBA" id="ARBA00023098"/>
    </source>
</evidence>
<keyword evidence="5" id="KW-0274">FAD</keyword>
<reference evidence="17" key="1">
    <citation type="submission" date="2022-10" db="EMBL/GenBank/DDBJ databases">
        <title>Rhodococcus sp.75.</title>
        <authorList>
            <person name="Sun M."/>
        </authorList>
    </citation>
    <scope>NUCLEOTIDE SEQUENCE</scope>
    <source>
        <strain evidence="17">75</strain>
    </source>
</reference>
<organism evidence="17 18">
    <name type="scientific">Rhodococcus antarcticus</name>
    <dbReference type="NCBI Taxonomy" id="2987751"/>
    <lineage>
        <taxon>Bacteria</taxon>
        <taxon>Bacillati</taxon>
        <taxon>Actinomycetota</taxon>
        <taxon>Actinomycetes</taxon>
        <taxon>Mycobacteriales</taxon>
        <taxon>Nocardiaceae</taxon>
        <taxon>Rhodococcus</taxon>
    </lineage>
</organism>
<keyword evidence="3" id="KW-0153">Cholesterol metabolism</keyword>
<evidence type="ECO:0000256" key="12">
    <source>
        <dbReference type="ARBA" id="ARBA00049645"/>
    </source>
</evidence>
<evidence type="ECO:0000256" key="15">
    <source>
        <dbReference type="ARBA" id="ARBA00049778"/>
    </source>
</evidence>
<evidence type="ECO:0000256" key="1">
    <source>
        <dbReference type="ARBA" id="ARBA00001974"/>
    </source>
</evidence>
<evidence type="ECO:0000256" key="9">
    <source>
        <dbReference type="ARBA" id="ARBA00023221"/>
    </source>
</evidence>
<dbReference type="RefSeq" id="WP_265383493.1">
    <property type="nucleotide sequence ID" value="NZ_CP110615.1"/>
</dbReference>
<accession>A0ABY6P2L9</accession>
<sequence>MRARTPSTAVPAPDTQVLVIGSGFGGSVAALRLREKGYSVTVLEAGRRFADEDMATTSWDLRRFLWAPRLGMFGVQRIHLLRDVLILAGAGVGGGSLNYANTLYQPTEPFFRDRQWAHITDWREELTPHYEQAQRMLGVVTNPTHTPADVVMKAVAEEMGVGHTFHPTPVGVYFGEAGKTVADPYFGGVGPERTGCTECGSCMTGCRVGAKNTLLKNYLGLAERAGAHVVPMTTVTSLTQRPDGTWQVSTERTGSWLRKGRRTVSAGQVVVAAGSWGTQNLLHAMKDSGRLPDLSPTLGRLTRTNSESIVGAGAYRVDPDRDFTQGVAITSSFHPDETTHIEPCRYGKGSNAMGLLQTLMTDGGGPVPRWVKFLGVAARHPRQLVRMMSTKDWSERTVIALVMQNLDNSITTFTKKGLLGRRLSSEQGHGEPNPTWIPAGNDATRRMARHIGGVAGGTWGEIFDVPLTAHFIGGCAIGADADHGVIDPYHRVHGYPTLSVVDGSAISANLGVNPSLTITAQAERAFSLWPNAGEVDARPEQGAAYRRVEAVAPRSPFVPEHAPAALRLPLVAVRQGAAATVAAPVAGS</sequence>
<evidence type="ECO:0000256" key="2">
    <source>
        <dbReference type="ARBA" id="ARBA00010790"/>
    </source>
</evidence>
<evidence type="ECO:0000256" key="10">
    <source>
        <dbReference type="ARBA" id="ARBA00023235"/>
    </source>
</evidence>
<dbReference type="PANTHER" id="PTHR47470:SF1">
    <property type="entry name" value="FAD-DEPENDENT OXIDOREDUCTASE 2 FAD BINDING DOMAIN-CONTAINING PROTEIN"/>
    <property type="match status" value="1"/>
</dbReference>
<proteinExistence type="inferred from homology"/>
<gene>
    <name evidence="17" type="ORF">RHODO2019_02605</name>
</gene>
<comment type="similarity">
    <text evidence="2">Belongs to the GMC oxidoreductase family.</text>
</comment>
<dbReference type="InterPro" id="IPR036188">
    <property type="entry name" value="FAD/NAD-bd_sf"/>
</dbReference>
<dbReference type="EMBL" id="CP110615">
    <property type="protein sequence ID" value="UZJ25388.1"/>
    <property type="molecule type" value="Genomic_DNA"/>
</dbReference>
<feature type="domain" description="Rhodanese" evidence="16">
    <location>
        <begin position="10"/>
        <end position="58"/>
    </location>
</feature>
<dbReference type="InterPro" id="IPR001763">
    <property type="entry name" value="Rhodanese-like_dom"/>
</dbReference>
<evidence type="ECO:0000313" key="18">
    <source>
        <dbReference type="Proteomes" id="UP001164965"/>
    </source>
</evidence>
<dbReference type="Proteomes" id="UP001164965">
    <property type="component" value="Chromosome"/>
</dbReference>
<comment type="pathway">
    <text evidence="12">Steroid metabolism; cholesterol degradation.</text>
</comment>
<dbReference type="InterPro" id="IPR007867">
    <property type="entry name" value="GMC_OxRtase_C"/>
</dbReference>
<comment type="cofactor">
    <cofactor evidence="1">
        <name>FAD</name>
        <dbReference type="ChEBI" id="CHEBI:57692"/>
    </cofactor>
</comment>
<keyword evidence="7" id="KW-0443">Lipid metabolism</keyword>
<dbReference type="EC" id="5.3.3.1" evidence="11"/>
<keyword evidence="18" id="KW-1185">Reference proteome</keyword>
<evidence type="ECO:0000256" key="4">
    <source>
        <dbReference type="ARBA" id="ARBA00022630"/>
    </source>
</evidence>
<dbReference type="Pfam" id="PF13450">
    <property type="entry name" value="NAD_binding_8"/>
    <property type="match status" value="1"/>
</dbReference>
<dbReference type="EC" id="1.1.3.6" evidence="13"/>
<evidence type="ECO:0000256" key="11">
    <source>
        <dbReference type="ARBA" id="ARBA00038856"/>
    </source>
</evidence>
<dbReference type="Pfam" id="PF05199">
    <property type="entry name" value="GMC_oxred_C"/>
    <property type="match status" value="1"/>
</dbReference>
<dbReference type="InterPro" id="IPR052542">
    <property type="entry name" value="Cholesterol_Oxidase"/>
</dbReference>
<evidence type="ECO:0000256" key="5">
    <source>
        <dbReference type="ARBA" id="ARBA00022827"/>
    </source>
</evidence>
<keyword evidence="8" id="KW-1207">Sterol metabolism</keyword>
<evidence type="ECO:0000256" key="14">
    <source>
        <dbReference type="ARBA" id="ARBA00049744"/>
    </source>
</evidence>
<keyword evidence="6" id="KW-0560">Oxidoreductase</keyword>
<evidence type="ECO:0000256" key="8">
    <source>
        <dbReference type="ARBA" id="ARBA00023166"/>
    </source>
</evidence>
<name>A0ABY6P2L9_9NOCA</name>
<protein>
    <recommendedName>
        <fullName evidence="14">Cholesterol oxidase</fullName>
        <ecNumber evidence="13">1.1.3.6</ecNumber>
        <ecNumber evidence="11">5.3.3.1</ecNumber>
    </recommendedName>
    <alternativeName>
        <fullName evidence="15">Cholesterol isomerase</fullName>
    </alternativeName>
</protein>
<evidence type="ECO:0000256" key="13">
    <source>
        <dbReference type="ARBA" id="ARBA00049723"/>
    </source>
</evidence>
<dbReference type="InterPro" id="IPR006076">
    <property type="entry name" value="FAD-dep_OxRdtase"/>
</dbReference>
<dbReference type="SUPFAM" id="SSF51905">
    <property type="entry name" value="FAD/NAD(P)-binding domain"/>
    <property type="match status" value="1"/>
</dbReference>
<dbReference type="Pfam" id="PF01266">
    <property type="entry name" value="DAO"/>
    <property type="match status" value="1"/>
</dbReference>
<evidence type="ECO:0000313" key="17">
    <source>
        <dbReference type="EMBL" id="UZJ25388.1"/>
    </source>
</evidence>
<dbReference type="Gene3D" id="3.50.50.60">
    <property type="entry name" value="FAD/NAD(P)-binding domain"/>
    <property type="match status" value="3"/>
</dbReference>
<keyword evidence="9" id="KW-0753">Steroid metabolism</keyword>